<dbReference type="InterPro" id="IPR014752">
    <property type="entry name" value="Arrestin-like_C"/>
</dbReference>
<keyword evidence="3" id="KW-1185">Reference proteome</keyword>
<dbReference type="KEGG" id="apuu:APUU_30798A"/>
<name>A0A7R7XK44_9EURO</name>
<evidence type="ECO:0000313" key="2">
    <source>
        <dbReference type="EMBL" id="BCS22573.1"/>
    </source>
</evidence>
<dbReference type="InterPro" id="IPR014756">
    <property type="entry name" value="Ig_E-set"/>
</dbReference>
<reference evidence="2" key="1">
    <citation type="submission" date="2021-01" db="EMBL/GenBank/DDBJ databases">
        <authorList>
            <consortium name="Aspergillus puulaauensis MK2 genome sequencing consortium"/>
            <person name="Kazuki M."/>
            <person name="Futagami T."/>
        </authorList>
    </citation>
    <scope>NUCLEOTIDE SEQUENCE</scope>
    <source>
        <strain evidence="2">MK2</strain>
    </source>
</reference>
<dbReference type="SUPFAM" id="SSF81296">
    <property type="entry name" value="E set domains"/>
    <property type="match status" value="1"/>
</dbReference>
<dbReference type="AlphaFoldDB" id="A0A7R7XK44"/>
<dbReference type="InterPro" id="IPR050357">
    <property type="entry name" value="Arrestin_domain-protein"/>
</dbReference>
<dbReference type="PANTHER" id="PTHR11188">
    <property type="entry name" value="ARRESTIN DOMAIN CONTAINING PROTEIN"/>
    <property type="match status" value="1"/>
</dbReference>
<dbReference type="PANTHER" id="PTHR11188:SF166">
    <property type="entry name" value="ARRESTIN (OR S-ANTIGEN), N-TERMINAL DOMAIN PROTEIN (AFU_ORTHOLOGUE AFUA_7G02050)"/>
    <property type="match status" value="1"/>
</dbReference>
<evidence type="ECO:0000259" key="1">
    <source>
        <dbReference type="Pfam" id="PF00339"/>
    </source>
</evidence>
<dbReference type="InterPro" id="IPR011021">
    <property type="entry name" value="Arrestin-like_N"/>
</dbReference>
<dbReference type="GO" id="GO:0031625">
    <property type="term" value="F:ubiquitin protein ligase binding"/>
    <property type="evidence" value="ECO:0007669"/>
    <property type="project" value="TreeGrafter"/>
</dbReference>
<dbReference type="RefSeq" id="XP_041554767.1">
    <property type="nucleotide sequence ID" value="XM_041701932.1"/>
</dbReference>
<organism evidence="2 3">
    <name type="scientific">Aspergillus puulaauensis</name>
    <dbReference type="NCBI Taxonomy" id="1220207"/>
    <lineage>
        <taxon>Eukaryota</taxon>
        <taxon>Fungi</taxon>
        <taxon>Dikarya</taxon>
        <taxon>Ascomycota</taxon>
        <taxon>Pezizomycotina</taxon>
        <taxon>Eurotiomycetes</taxon>
        <taxon>Eurotiomycetidae</taxon>
        <taxon>Eurotiales</taxon>
        <taxon>Aspergillaceae</taxon>
        <taxon>Aspergillus</taxon>
    </lineage>
</organism>
<evidence type="ECO:0000313" key="3">
    <source>
        <dbReference type="Proteomes" id="UP000654913"/>
    </source>
</evidence>
<accession>A0A7R7XK44</accession>
<dbReference type="Gene3D" id="2.60.40.640">
    <property type="match status" value="1"/>
</dbReference>
<dbReference type="OrthoDB" id="3365616at2759"/>
<dbReference type="GO" id="GO:0005886">
    <property type="term" value="C:plasma membrane"/>
    <property type="evidence" value="ECO:0007669"/>
    <property type="project" value="TreeGrafter"/>
</dbReference>
<dbReference type="Pfam" id="PF00339">
    <property type="entry name" value="Arrestin_N"/>
    <property type="match status" value="1"/>
</dbReference>
<dbReference type="Proteomes" id="UP000654913">
    <property type="component" value="Chromosome 3"/>
</dbReference>
<dbReference type="GO" id="GO:0005829">
    <property type="term" value="C:cytosol"/>
    <property type="evidence" value="ECO:0007669"/>
    <property type="project" value="TreeGrafter"/>
</dbReference>
<feature type="domain" description="Arrestin-like N-terminal" evidence="1">
    <location>
        <begin position="4"/>
        <end position="103"/>
    </location>
</feature>
<reference evidence="2" key="2">
    <citation type="submission" date="2021-02" db="EMBL/GenBank/DDBJ databases">
        <title>Aspergillus puulaauensis MK2 genome sequence.</title>
        <authorList>
            <person name="Futagami T."/>
            <person name="Mori K."/>
            <person name="Kadooka C."/>
            <person name="Tanaka T."/>
        </authorList>
    </citation>
    <scope>NUCLEOTIDE SEQUENCE</scope>
    <source>
        <strain evidence="2">MK2</strain>
    </source>
</reference>
<sequence>MDMQIHLRREPPVYINVDAVCGHVLLTCETQVDIATVTVKLSGSAVSRINTQQLTESHLLFKISEQLFPPDGCAGAFTSRSVTLPPGKHLFPFSIKLPPATQCYKSATPPQLRTQAPHLMRKLPPSTGDSSSPEEIKYVLEATIRQDGVIRAPRRTVSIHPILTPGFYLPDHIGTQAREIYLRCRSTIDLPLHGQHAQVQRQRISYSTGHSEIKSRPLTYEVTIELLNGPFLSLGQPIPLAVQAQGMDGSTSSNNIALYDFQSMIFETTEVRARGAVERLTRSWIVQTMANLQQLFTYTPGDERNHGSVDDSLWRPWCVPLFLTPTFETCNVSRDYKLEIRLGIGLGRNNVCFCFSFAVNVNL</sequence>
<dbReference type="CDD" id="cd22952">
    <property type="entry name" value="ART10-like"/>
    <property type="match status" value="1"/>
</dbReference>
<gene>
    <name evidence="2" type="ORF">APUU_30798A</name>
</gene>
<proteinExistence type="predicted"/>
<dbReference type="EMBL" id="AP024445">
    <property type="protein sequence ID" value="BCS22573.1"/>
    <property type="molecule type" value="Genomic_DNA"/>
</dbReference>
<dbReference type="GO" id="GO:0030674">
    <property type="term" value="F:protein-macromolecule adaptor activity"/>
    <property type="evidence" value="ECO:0007669"/>
    <property type="project" value="TreeGrafter"/>
</dbReference>
<dbReference type="GO" id="GO:0070086">
    <property type="term" value="P:ubiquitin-dependent endocytosis"/>
    <property type="evidence" value="ECO:0007669"/>
    <property type="project" value="TreeGrafter"/>
</dbReference>
<protein>
    <recommendedName>
        <fullName evidence="1">Arrestin-like N-terminal domain-containing protein</fullName>
    </recommendedName>
</protein>
<dbReference type="GeneID" id="64972578"/>